<dbReference type="PROSITE" id="PS00105">
    <property type="entry name" value="AA_TRANSFER_CLASS_1"/>
    <property type="match status" value="1"/>
</dbReference>
<evidence type="ECO:0000256" key="4">
    <source>
        <dbReference type="ARBA" id="ARBA00022679"/>
    </source>
</evidence>
<dbReference type="NCBIfam" id="NF005744">
    <property type="entry name" value="PRK07568.1"/>
    <property type="match status" value="1"/>
</dbReference>
<organism evidence="8 9">
    <name type="scientific">Candidatus Wallbacteria bacterium HGW-Wallbacteria-1</name>
    <dbReference type="NCBI Taxonomy" id="2013854"/>
    <lineage>
        <taxon>Bacteria</taxon>
        <taxon>Candidatus Walliibacteriota</taxon>
    </lineage>
</organism>
<sequence length="403" mass="44800">MAGKGQVSDRALGMQESPIRKLTPLADRAKEKGVRVYHLNVGQPDIDTPGAILDRAQTISDRIIRYSPSPGEKTLLNSLVSYFDKFCGIKLDSSEIMVTVGGSEAIIFAMMSICDPGDEIIVFEPYYTNYNGFASMAGVTLVPVSTSIENNFGLPEMSEVEAKISDRTRAILLCNPNNPTGMVYSRARLQALSDLALRHDIFILSDEVYREFVYDGTEHISILDFPELRQRAILMDSFSKRYSFCGGRIGCLITHNSDVMSNCMKFAQARLSVSFIDQMAACGIDLLDNDYYTEVVAEYCSRRDVVYEGLRAIEGVYCNKAPGAFYSMARLPIDDSENFARWLLSDFSHQGETVMVSPAPGFYATPGRGKQEIRIAYVLNTLDLTRAMELLGLAIQKYPGRSN</sequence>
<dbReference type="SUPFAM" id="SSF53383">
    <property type="entry name" value="PLP-dependent transferases"/>
    <property type="match status" value="1"/>
</dbReference>
<evidence type="ECO:0000313" key="9">
    <source>
        <dbReference type="Proteomes" id="UP000233256"/>
    </source>
</evidence>
<dbReference type="Proteomes" id="UP000233256">
    <property type="component" value="Unassembled WGS sequence"/>
</dbReference>
<dbReference type="GO" id="GO:0006520">
    <property type="term" value="P:amino acid metabolic process"/>
    <property type="evidence" value="ECO:0007669"/>
    <property type="project" value="InterPro"/>
</dbReference>
<evidence type="ECO:0000256" key="1">
    <source>
        <dbReference type="ARBA" id="ARBA00001933"/>
    </source>
</evidence>
<comment type="caution">
    <text evidence="8">The sequence shown here is derived from an EMBL/GenBank/DDBJ whole genome shotgun (WGS) entry which is preliminary data.</text>
</comment>
<proteinExistence type="inferred from homology"/>
<dbReference type="Gene3D" id="3.90.1150.10">
    <property type="entry name" value="Aspartate Aminotransferase, domain 1"/>
    <property type="match status" value="1"/>
</dbReference>
<keyword evidence="3 6" id="KW-0032">Aminotransferase</keyword>
<keyword evidence="4 6" id="KW-0808">Transferase</keyword>
<dbReference type="Gene3D" id="3.40.640.10">
    <property type="entry name" value="Type I PLP-dependent aspartate aminotransferase-like (Major domain)"/>
    <property type="match status" value="1"/>
</dbReference>
<evidence type="ECO:0000259" key="7">
    <source>
        <dbReference type="Pfam" id="PF00155"/>
    </source>
</evidence>
<dbReference type="InterPro" id="IPR015422">
    <property type="entry name" value="PyrdxlP-dep_Trfase_small"/>
</dbReference>
<comment type="similarity">
    <text evidence="2 6">Belongs to the class-I pyridoxal-phosphate-dependent aminotransferase family.</text>
</comment>
<evidence type="ECO:0000256" key="3">
    <source>
        <dbReference type="ARBA" id="ARBA00022576"/>
    </source>
</evidence>
<dbReference type="InterPro" id="IPR015424">
    <property type="entry name" value="PyrdxlP-dep_Trfase"/>
</dbReference>
<dbReference type="PANTHER" id="PTHR46383">
    <property type="entry name" value="ASPARTATE AMINOTRANSFERASE"/>
    <property type="match status" value="1"/>
</dbReference>
<keyword evidence="5" id="KW-0663">Pyridoxal phosphate</keyword>
<evidence type="ECO:0000256" key="5">
    <source>
        <dbReference type="ARBA" id="ARBA00022898"/>
    </source>
</evidence>
<name>A0A2N1PQG5_9BACT</name>
<protein>
    <recommendedName>
        <fullName evidence="6">Aminotransferase</fullName>
        <ecNumber evidence="6">2.6.1.-</ecNumber>
    </recommendedName>
</protein>
<dbReference type="InterPro" id="IPR015421">
    <property type="entry name" value="PyrdxlP-dep_Trfase_major"/>
</dbReference>
<dbReference type="InterPro" id="IPR004839">
    <property type="entry name" value="Aminotransferase_I/II_large"/>
</dbReference>
<dbReference type="InterPro" id="IPR050596">
    <property type="entry name" value="AspAT/PAT-like"/>
</dbReference>
<accession>A0A2N1PQG5</accession>
<evidence type="ECO:0000313" key="8">
    <source>
        <dbReference type="EMBL" id="PKK90532.1"/>
    </source>
</evidence>
<gene>
    <name evidence="8" type="ORF">CVV64_09220</name>
</gene>
<dbReference type="EC" id="2.6.1.-" evidence="6"/>
<dbReference type="EMBL" id="PGXC01000005">
    <property type="protein sequence ID" value="PKK90532.1"/>
    <property type="molecule type" value="Genomic_DNA"/>
</dbReference>
<dbReference type="Pfam" id="PF00155">
    <property type="entry name" value="Aminotran_1_2"/>
    <property type="match status" value="1"/>
</dbReference>
<comment type="cofactor">
    <cofactor evidence="1 6">
        <name>pyridoxal 5'-phosphate</name>
        <dbReference type="ChEBI" id="CHEBI:597326"/>
    </cofactor>
</comment>
<dbReference type="CDD" id="cd00609">
    <property type="entry name" value="AAT_like"/>
    <property type="match status" value="1"/>
</dbReference>
<evidence type="ECO:0000256" key="6">
    <source>
        <dbReference type="RuleBase" id="RU000481"/>
    </source>
</evidence>
<evidence type="ECO:0000256" key="2">
    <source>
        <dbReference type="ARBA" id="ARBA00007441"/>
    </source>
</evidence>
<dbReference type="AlphaFoldDB" id="A0A2N1PQG5"/>
<dbReference type="InterPro" id="IPR004838">
    <property type="entry name" value="NHTrfase_class1_PyrdxlP-BS"/>
</dbReference>
<feature type="domain" description="Aminotransferase class I/classII large" evidence="7">
    <location>
        <begin position="37"/>
        <end position="389"/>
    </location>
</feature>
<dbReference type="GO" id="GO:0008483">
    <property type="term" value="F:transaminase activity"/>
    <property type="evidence" value="ECO:0007669"/>
    <property type="project" value="UniProtKB-KW"/>
</dbReference>
<reference evidence="8 9" key="1">
    <citation type="journal article" date="2017" name="ISME J.">
        <title>Potential for microbial H2 and metal transformations associated with novel bacteria and archaea in deep terrestrial subsurface sediments.</title>
        <authorList>
            <person name="Hernsdorf A.W."/>
            <person name="Amano Y."/>
            <person name="Miyakawa K."/>
            <person name="Ise K."/>
            <person name="Suzuki Y."/>
            <person name="Anantharaman K."/>
            <person name="Probst A."/>
            <person name="Burstein D."/>
            <person name="Thomas B.C."/>
            <person name="Banfield J.F."/>
        </authorList>
    </citation>
    <scope>NUCLEOTIDE SEQUENCE [LARGE SCALE GENOMIC DNA]</scope>
    <source>
        <strain evidence="8">HGW-Wallbacteria-1</strain>
    </source>
</reference>
<dbReference type="GO" id="GO:0030170">
    <property type="term" value="F:pyridoxal phosphate binding"/>
    <property type="evidence" value="ECO:0007669"/>
    <property type="project" value="InterPro"/>
</dbReference>